<name>E9SF20_RUMAL</name>
<dbReference type="RefSeq" id="WP_002851522.1">
    <property type="nucleotide sequence ID" value="NZ_ADKM02000110.1"/>
</dbReference>
<dbReference type="InterPro" id="IPR021239">
    <property type="entry name" value="DUF2625"/>
</dbReference>
<dbReference type="Proteomes" id="UP000004259">
    <property type="component" value="Unassembled WGS sequence"/>
</dbReference>
<reference evidence="1 2" key="1">
    <citation type="submission" date="2011-02" db="EMBL/GenBank/DDBJ databases">
        <authorList>
            <person name="Nelson K.E."/>
            <person name="Sutton G."/>
            <person name="Torralba M."/>
            <person name="Durkin S."/>
            <person name="Harkins D."/>
            <person name="Montgomery R."/>
            <person name="Ziemer C."/>
            <person name="Klaassens E."/>
            <person name="Ocuiv P."/>
            <person name="Morrison M."/>
        </authorList>
    </citation>
    <scope>NUCLEOTIDE SEQUENCE [LARGE SCALE GENOMIC DNA]</scope>
    <source>
        <strain evidence="1 2">8</strain>
    </source>
</reference>
<sequence length="210" mass="24011">MNNQLWNELNEIIGNSKFEIRRIEGDQAEGHKVVKELGLNENTTLAAVISCFSGLTIGKLIRILGQGNSESQSICEINNVVNGIPNTIRGTLIVATDIFGGMYAMNVEAFDAPAGQIFYFAPDTLDWEPLDMKYSQFLYWALNGDTDKFYDTMKWNGWEQYADMTKFDQGILIYPFLWSKEVKIETASKNIVPFVELINVNMEYRKKFFE</sequence>
<protein>
    <recommendedName>
        <fullName evidence="3">DUF2625 family protein</fullName>
    </recommendedName>
</protein>
<comment type="caution">
    <text evidence="1">The sequence shown here is derived from an EMBL/GenBank/DDBJ whole genome shotgun (WGS) entry which is preliminary data.</text>
</comment>
<dbReference type="STRING" id="246199.CUS_5676"/>
<evidence type="ECO:0000313" key="1">
    <source>
        <dbReference type="EMBL" id="EGC02144.1"/>
    </source>
</evidence>
<evidence type="ECO:0000313" key="2">
    <source>
        <dbReference type="Proteomes" id="UP000004259"/>
    </source>
</evidence>
<gene>
    <name evidence="1" type="ORF">CUS_5676</name>
</gene>
<proteinExistence type="predicted"/>
<accession>E9SF20</accession>
<dbReference type="AlphaFoldDB" id="E9SF20"/>
<evidence type="ECO:0008006" key="3">
    <source>
        <dbReference type="Google" id="ProtNLM"/>
    </source>
</evidence>
<dbReference type="OrthoDB" id="1550811at2"/>
<dbReference type="Pfam" id="PF10946">
    <property type="entry name" value="DUF2625"/>
    <property type="match status" value="1"/>
</dbReference>
<organism evidence="1 2">
    <name type="scientific">Ruminococcus albus 8</name>
    <dbReference type="NCBI Taxonomy" id="246199"/>
    <lineage>
        <taxon>Bacteria</taxon>
        <taxon>Bacillati</taxon>
        <taxon>Bacillota</taxon>
        <taxon>Clostridia</taxon>
        <taxon>Eubacteriales</taxon>
        <taxon>Oscillospiraceae</taxon>
        <taxon>Ruminococcus</taxon>
    </lineage>
</organism>
<dbReference type="eggNOG" id="ENOG502ZBPN">
    <property type="taxonomic scope" value="Bacteria"/>
</dbReference>
<keyword evidence="2" id="KW-1185">Reference proteome</keyword>
<dbReference type="EMBL" id="ADKM02000110">
    <property type="protein sequence ID" value="EGC02144.1"/>
    <property type="molecule type" value="Genomic_DNA"/>
</dbReference>